<dbReference type="PANTHER" id="PTHR48083:SF35">
    <property type="entry name" value="ACYL-COA DEHYDROGENASE FAMILY MEMBER 10"/>
    <property type="match status" value="1"/>
</dbReference>
<dbReference type="InterPro" id="IPR013786">
    <property type="entry name" value="AcylCoA_DH/ox_N"/>
</dbReference>
<feature type="domain" description="Acyl-CoA dehydrogenase/oxidase C-terminal" evidence="21">
    <location>
        <begin position="637"/>
        <end position="785"/>
    </location>
</feature>
<feature type="domain" description="Acyl-CoA dehydrogenase/oxidase N-terminal" evidence="24">
    <location>
        <begin position="400"/>
        <end position="517"/>
    </location>
</feature>
<evidence type="ECO:0000256" key="12">
    <source>
        <dbReference type="ARBA" id="ARBA00040622"/>
    </source>
</evidence>
<dbReference type="GO" id="GO:0003995">
    <property type="term" value="F:acyl-CoA dehydrogenase activity"/>
    <property type="evidence" value="ECO:0007669"/>
    <property type="project" value="TreeGrafter"/>
</dbReference>
<keyword evidence="26" id="KW-1185">Reference proteome</keyword>
<organism evidence="25 26">
    <name type="scientific">Triparma columacea</name>
    <dbReference type="NCBI Taxonomy" id="722753"/>
    <lineage>
        <taxon>Eukaryota</taxon>
        <taxon>Sar</taxon>
        <taxon>Stramenopiles</taxon>
        <taxon>Ochrophyta</taxon>
        <taxon>Bolidophyceae</taxon>
        <taxon>Parmales</taxon>
        <taxon>Triparmaceae</taxon>
        <taxon>Triparma</taxon>
    </lineage>
</organism>
<dbReference type="OrthoDB" id="434771at2759"/>
<protein>
    <recommendedName>
        <fullName evidence="12">Acyl-CoA dehydrogenase family member 11</fullName>
    </recommendedName>
</protein>
<dbReference type="CDD" id="cd05154">
    <property type="entry name" value="ACAD10_11_N-like"/>
    <property type="match status" value="1"/>
</dbReference>
<comment type="catalytic activity">
    <reaction evidence="15">
        <text>docosanoyl-CoA + oxidized [electron-transfer flavoprotein] + H(+) = (2E)-docosenoyl-CoA + reduced [electron-transfer flavoprotein]</text>
        <dbReference type="Rhea" id="RHEA:47228"/>
        <dbReference type="Rhea" id="RHEA-COMP:10685"/>
        <dbReference type="Rhea" id="RHEA-COMP:10686"/>
        <dbReference type="ChEBI" id="CHEBI:15378"/>
        <dbReference type="ChEBI" id="CHEBI:57692"/>
        <dbReference type="ChEBI" id="CHEBI:58307"/>
        <dbReference type="ChEBI" id="CHEBI:65059"/>
        <dbReference type="ChEBI" id="CHEBI:74692"/>
    </reaction>
    <physiologicalReaction direction="left-to-right" evidence="15">
        <dbReference type="Rhea" id="RHEA:47229"/>
    </physiologicalReaction>
</comment>
<dbReference type="Pfam" id="PF01636">
    <property type="entry name" value="APH"/>
    <property type="match status" value="1"/>
</dbReference>
<evidence type="ECO:0000256" key="19">
    <source>
        <dbReference type="ARBA" id="ARBA00049140"/>
    </source>
</evidence>
<evidence type="ECO:0000256" key="6">
    <source>
        <dbReference type="ARBA" id="ARBA00022630"/>
    </source>
</evidence>
<dbReference type="EMBL" id="BRYA01000035">
    <property type="protein sequence ID" value="GMI33816.1"/>
    <property type="molecule type" value="Genomic_DNA"/>
</dbReference>
<comment type="cofactor">
    <cofactor evidence="1">
        <name>FAD</name>
        <dbReference type="ChEBI" id="CHEBI:57692"/>
    </cofactor>
</comment>
<evidence type="ECO:0000313" key="25">
    <source>
        <dbReference type="EMBL" id="GMI33816.1"/>
    </source>
</evidence>
<dbReference type="GO" id="GO:0033539">
    <property type="term" value="P:fatty acid beta-oxidation using acyl-CoA dehydrogenase"/>
    <property type="evidence" value="ECO:0007669"/>
    <property type="project" value="TreeGrafter"/>
</dbReference>
<dbReference type="InterPro" id="IPR009100">
    <property type="entry name" value="AcylCoA_DH/oxidase_NM_dom_sf"/>
</dbReference>
<name>A0A9W7G6D8_9STRA</name>
<feature type="region of interest" description="Disordered" evidence="20">
    <location>
        <begin position="374"/>
        <end position="400"/>
    </location>
</feature>
<evidence type="ECO:0000256" key="8">
    <source>
        <dbReference type="ARBA" id="ARBA00023002"/>
    </source>
</evidence>
<proteinExistence type="inferred from homology"/>
<dbReference type="Pfam" id="PF02771">
    <property type="entry name" value="Acyl-CoA_dh_N"/>
    <property type="match status" value="1"/>
</dbReference>
<dbReference type="Gene3D" id="3.30.200.20">
    <property type="entry name" value="Phosphorylase Kinase, domain 1"/>
    <property type="match status" value="1"/>
</dbReference>
<evidence type="ECO:0000256" key="17">
    <source>
        <dbReference type="ARBA" id="ARBA00048395"/>
    </source>
</evidence>
<dbReference type="InterPro" id="IPR041726">
    <property type="entry name" value="ACAD10_11_N"/>
</dbReference>
<evidence type="ECO:0000256" key="15">
    <source>
        <dbReference type="ARBA" id="ARBA00048020"/>
    </source>
</evidence>
<dbReference type="Pfam" id="PF00441">
    <property type="entry name" value="Acyl-CoA_dh_1"/>
    <property type="match status" value="1"/>
</dbReference>
<evidence type="ECO:0000256" key="20">
    <source>
        <dbReference type="SAM" id="MobiDB-lite"/>
    </source>
</evidence>
<keyword evidence="11" id="KW-0576">Peroxisome</keyword>
<evidence type="ECO:0000256" key="16">
    <source>
        <dbReference type="ARBA" id="ARBA00048086"/>
    </source>
</evidence>
<comment type="function">
    <text evidence="13">Acyl-CoA dehydrogenase, that exhibits maximal activity towards saturated C22-CoA. Probably participates in beta-oxydation and energy production but could also play a role in the metabolism of specific fatty acids to control fatty acids composition of cellular lipids in brain.</text>
</comment>
<dbReference type="SUPFAM" id="SSF56645">
    <property type="entry name" value="Acyl-CoA dehydrogenase NM domain-like"/>
    <property type="match status" value="1"/>
</dbReference>
<dbReference type="InterPro" id="IPR036250">
    <property type="entry name" value="AcylCo_DH-like_C"/>
</dbReference>
<dbReference type="FunFam" id="2.40.110.10:FF:000002">
    <property type="entry name" value="Acyl-CoA dehydrogenase fadE12"/>
    <property type="match status" value="1"/>
</dbReference>
<evidence type="ECO:0000256" key="3">
    <source>
        <dbReference type="ARBA" id="ARBA00004325"/>
    </source>
</evidence>
<evidence type="ECO:0000256" key="5">
    <source>
        <dbReference type="ARBA" id="ARBA00009347"/>
    </source>
</evidence>
<feature type="compositionally biased region" description="Low complexity" evidence="20">
    <location>
        <begin position="380"/>
        <end position="396"/>
    </location>
</feature>
<comment type="similarity">
    <text evidence="5">Belongs to the acyl-CoA dehydrogenase family.</text>
</comment>
<evidence type="ECO:0000256" key="2">
    <source>
        <dbReference type="ARBA" id="ARBA00004275"/>
    </source>
</evidence>
<comment type="catalytic activity">
    <reaction evidence="17">
        <text>tricosanoyl-CoA + oxidized [electron-transfer flavoprotein] + H(+) = (2E)-tricosenoyl-CoA + reduced [electron-transfer flavoprotein]</text>
        <dbReference type="Rhea" id="RHEA:48220"/>
        <dbReference type="Rhea" id="RHEA-COMP:10685"/>
        <dbReference type="Rhea" id="RHEA-COMP:10686"/>
        <dbReference type="ChEBI" id="CHEBI:15378"/>
        <dbReference type="ChEBI" id="CHEBI:57692"/>
        <dbReference type="ChEBI" id="CHEBI:58307"/>
        <dbReference type="ChEBI" id="CHEBI:90118"/>
        <dbReference type="ChEBI" id="CHEBI:90119"/>
    </reaction>
    <physiologicalReaction direction="left-to-right" evidence="17">
        <dbReference type="Rhea" id="RHEA:48221"/>
    </physiologicalReaction>
</comment>
<dbReference type="InterPro" id="IPR011009">
    <property type="entry name" value="Kinase-like_dom_sf"/>
</dbReference>
<evidence type="ECO:0000256" key="14">
    <source>
        <dbReference type="ARBA" id="ARBA00047443"/>
    </source>
</evidence>
<comment type="catalytic activity">
    <reaction evidence="14">
        <text>a 2,3-saturated acyl-CoA + oxidized [electron-transfer flavoprotein] + H(+) = a (2E)-enoyl-CoA + reduced [electron-transfer flavoprotein]</text>
        <dbReference type="Rhea" id="RHEA:44704"/>
        <dbReference type="Rhea" id="RHEA-COMP:10685"/>
        <dbReference type="Rhea" id="RHEA-COMP:10686"/>
        <dbReference type="ChEBI" id="CHEBI:15378"/>
        <dbReference type="ChEBI" id="CHEBI:57692"/>
        <dbReference type="ChEBI" id="CHEBI:58307"/>
        <dbReference type="ChEBI" id="CHEBI:58856"/>
        <dbReference type="ChEBI" id="CHEBI:65111"/>
    </reaction>
    <physiologicalReaction direction="left-to-right" evidence="14">
        <dbReference type="Rhea" id="RHEA:44705"/>
    </physiologicalReaction>
</comment>
<evidence type="ECO:0000313" key="26">
    <source>
        <dbReference type="Proteomes" id="UP001165065"/>
    </source>
</evidence>
<dbReference type="InterPro" id="IPR006091">
    <property type="entry name" value="Acyl-CoA_Oxase/DH_mid-dom"/>
</dbReference>
<dbReference type="SUPFAM" id="SSF47203">
    <property type="entry name" value="Acyl-CoA dehydrogenase C-terminal domain-like"/>
    <property type="match status" value="1"/>
</dbReference>
<dbReference type="GO" id="GO:0005777">
    <property type="term" value="C:peroxisome"/>
    <property type="evidence" value="ECO:0007669"/>
    <property type="project" value="UniProtKB-SubCell"/>
</dbReference>
<evidence type="ECO:0000256" key="18">
    <source>
        <dbReference type="ARBA" id="ARBA00048399"/>
    </source>
</evidence>
<comment type="catalytic activity">
    <reaction evidence="19">
        <text>eicosanoyl-CoA + oxidized [electron-transfer flavoprotein] + H(+) = (2E)-eicosenoyl-CoA + reduced [electron-transfer flavoprotein]</text>
        <dbReference type="Rhea" id="RHEA:47236"/>
        <dbReference type="Rhea" id="RHEA-COMP:10685"/>
        <dbReference type="Rhea" id="RHEA-COMP:10686"/>
        <dbReference type="ChEBI" id="CHEBI:15378"/>
        <dbReference type="ChEBI" id="CHEBI:57380"/>
        <dbReference type="ChEBI" id="CHEBI:57692"/>
        <dbReference type="ChEBI" id="CHEBI:58307"/>
        <dbReference type="ChEBI" id="CHEBI:74691"/>
    </reaction>
    <physiologicalReaction direction="left-to-right" evidence="19">
        <dbReference type="Rhea" id="RHEA:47237"/>
    </physiologicalReaction>
</comment>
<keyword evidence="9" id="KW-0443">Lipid metabolism</keyword>
<comment type="caution">
    <text evidence="25">The sequence shown here is derived from an EMBL/GenBank/DDBJ whole genome shotgun (WGS) entry which is preliminary data.</text>
</comment>
<feature type="domain" description="Acyl-CoA oxidase/dehydrogenase middle" evidence="23">
    <location>
        <begin position="521"/>
        <end position="625"/>
    </location>
</feature>
<evidence type="ECO:0000256" key="9">
    <source>
        <dbReference type="ARBA" id="ARBA00023098"/>
    </source>
</evidence>
<dbReference type="InterPro" id="IPR037069">
    <property type="entry name" value="AcylCoA_DH/ox_N_sf"/>
</dbReference>
<comment type="catalytic activity">
    <reaction evidence="18">
        <text>hexacosanoyl-CoA + oxidized [electron-transfer flavoprotein] + H(+) = (2E)-hexacosenoyl-CoA + reduced [electron-transfer flavoprotein]</text>
        <dbReference type="Rhea" id="RHEA:48216"/>
        <dbReference type="Rhea" id="RHEA-COMP:10685"/>
        <dbReference type="Rhea" id="RHEA-COMP:10686"/>
        <dbReference type="ChEBI" id="CHEBI:15378"/>
        <dbReference type="ChEBI" id="CHEBI:57692"/>
        <dbReference type="ChEBI" id="CHEBI:58307"/>
        <dbReference type="ChEBI" id="CHEBI:64868"/>
        <dbReference type="ChEBI" id="CHEBI:74281"/>
    </reaction>
    <physiologicalReaction direction="left-to-right" evidence="18">
        <dbReference type="Rhea" id="RHEA:48217"/>
    </physiologicalReaction>
</comment>
<evidence type="ECO:0000256" key="13">
    <source>
        <dbReference type="ARBA" id="ARBA00046026"/>
    </source>
</evidence>
<evidence type="ECO:0000256" key="1">
    <source>
        <dbReference type="ARBA" id="ARBA00001974"/>
    </source>
</evidence>
<keyword evidence="10" id="KW-0472">Membrane</keyword>
<dbReference type="AlphaFoldDB" id="A0A9W7G6D8"/>
<evidence type="ECO:0000256" key="7">
    <source>
        <dbReference type="ARBA" id="ARBA00022827"/>
    </source>
</evidence>
<accession>A0A9W7G6D8</accession>
<comment type="pathway">
    <text evidence="4">Lipid metabolism; fatty acid beta-oxidation.</text>
</comment>
<sequence length="796" mass="88042">MLRNITSLSTKRSIARYLSSQTAAVRSGHEFSLDAVRPTLSSFIPEEEPLTVTQFTHGQSNPTYILTSEATGKRWVLRKQPNGTLLRGAHAVDREYDILSKLRGRIPVPNVRVFQDDKTVLGTPFYVYDYVDAEFYKDCRFANARDHAHRRAMIDDMVKTAGDLHMVDYEDAGLGEYGKVGGYLKRQIKVWSSQFRATEDKEEPNPAMEYLMDFLPSALPSISDQTTIVHGDIRPDNMLFHPSGSVAAVVDWELSTLGHPGTDLALLTTPYHTPREMPILGGLMDSTDEELRQDGIPSEFEFVTSYVDTTGNSSVVSELDYHLAFASFRMASILQGVYSRAKKGNASSAEALKVGKLSGVIAGLGKRHAKRYEKNPGRLGSTASAGAARGMATRAGKTPEQIRDEVERFIEDEIIPVESEVLAKAYKGGEGSWEEHPILEELKIKAKEQGLWNLFLPDHSGLTNVEYATMAEKMGRSLIASEVFNCQAPDTGNMEVLHMFGTPAQQKEWLEPLMDGKIRSAFGMTEPMVASSDATNMESSITEDGDELILNGRKWWTSNGCHPNLAFYIFMGRDSSVTSDTPRHRQHSMVLVPKAAEGVETLRPLTVFGYDDAPHGHSEVVFDNVRVPKENVIGGIGEGFTIAQARLGPGRIHHCMRLIGMAERCLEQAVKRADERVAFGKPLSEFQSNQTYFAQSRIDIDMARLLVLNAAKKVDEGGAKLAKQEIAQIKVVCPAMASNVADGAMQIHGGAGLSHDFPMAHMFAWARVLRLADGPDEVHLQGIARDELKSQRKKRK</sequence>
<evidence type="ECO:0000259" key="22">
    <source>
        <dbReference type="Pfam" id="PF01636"/>
    </source>
</evidence>
<evidence type="ECO:0000259" key="24">
    <source>
        <dbReference type="Pfam" id="PF02771"/>
    </source>
</evidence>
<dbReference type="Gene3D" id="1.10.540.10">
    <property type="entry name" value="Acyl-CoA dehydrogenase/oxidase, N-terminal domain"/>
    <property type="match status" value="1"/>
</dbReference>
<dbReference type="GO" id="GO:0031966">
    <property type="term" value="C:mitochondrial membrane"/>
    <property type="evidence" value="ECO:0007669"/>
    <property type="project" value="UniProtKB-SubCell"/>
</dbReference>
<keyword evidence="8" id="KW-0560">Oxidoreductase</keyword>
<evidence type="ECO:0000259" key="21">
    <source>
        <dbReference type="Pfam" id="PF00441"/>
    </source>
</evidence>
<evidence type="ECO:0000259" key="23">
    <source>
        <dbReference type="Pfam" id="PF02770"/>
    </source>
</evidence>
<comment type="catalytic activity">
    <reaction evidence="16">
        <text>tetracosanoyl-CoA + oxidized [electron-transfer flavoprotein] + H(+) = (2E)-tetracosenoyl-CoA + reduced [electron-transfer flavoprotein]</text>
        <dbReference type="Rhea" id="RHEA:47232"/>
        <dbReference type="Rhea" id="RHEA-COMP:10685"/>
        <dbReference type="Rhea" id="RHEA-COMP:10686"/>
        <dbReference type="ChEBI" id="CHEBI:15378"/>
        <dbReference type="ChEBI" id="CHEBI:57692"/>
        <dbReference type="ChEBI" id="CHEBI:58307"/>
        <dbReference type="ChEBI" id="CHEBI:65052"/>
        <dbReference type="ChEBI" id="CHEBI:74693"/>
    </reaction>
    <physiologicalReaction direction="left-to-right" evidence="16">
        <dbReference type="Rhea" id="RHEA:47233"/>
    </physiologicalReaction>
</comment>
<dbReference type="Pfam" id="PF02770">
    <property type="entry name" value="Acyl-CoA_dh_M"/>
    <property type="match status" value="1"/>
</dbReference>
<reference evidence="26" key="1">
    <citation type="journal article" date="2023" name="Commun. Biol.">
        <title>Genome analysis of Parmales, the sister group of diatoms, reveals the evolutionary specialization of diatoms from phago-mixotrophs to photoautotrophs.</title>
        <authorList>
            <person name="Ban H."/>
            <person name="Sato S."/>
            <person name="Yoshikawa S."/>
            <person name="Yamada K."/>
            <person name="Nakamura Y."/>
            <person name="Ichinomiya M."/>
            <person name="Sato N."/>
            <person name="Blanc-Mathieu R."/>
            <person name="Endo H."/>
            <person name="Kuwata A."/>
            <person name="Ogata H."/>
        </authorList>
    </citation>
    <scope>NUCLEOTIDE SEQUENCE [LARGE SCALE GENOMIC DNA]</scope>
</reference>
<dbReference type="InterPro" id="IPR009075">
    <property type="entry name" value="AcylCo_DH/oxidase_C"/>
</dbReference>
<dbReference type="Gene3D" id="1.20.140.10">
    <property type="entry name" value="Butyryl-CoA Dehydrogenase, subunit A, domain 3"/>
    <property type="match status" value="1"/>
</dbReference>
<feature type="domain" description="Aminoglycoside phosphotransferase" evidence="22">
    <location>
        <begin position="51"/>
        <end position="279"/>
    </location>
</feature>
<dbReference type="InterPro" id="IPR002575">
    <property type="entry name" value="Aminoglycoside_PTrfase"/>
</dbReference>
<dbReference type="Gene3D" id="3.90.1200.10">
    <property type="match status" value="1"/>
</dbReference>
<comment type="subcellular location">
    <subcellularLocation>
        <location evidence="3">Mitochondrion membrane</location>
    </subcellularLocation>
    <subcellularLocation>
        <location evidence="2">Peroxisome</location>
    </subcellularLocation>
</comment>
<keyword evidence="7" id="KW-0274">FAD</keyword>
<dbReference type="SUPFAM" id="SSF56112">
    <property type="entry name" value="Protein kinase-like (PK-like)"/>
    <property type="match status" value="1"/>
</dbReference>
<dbReference type="GO" id="GO:0050660">
    <property type="term" value="F:flavin adenine dinucleotide binding"/>
    <property type="evidence" value="ECO:0007669"/>
    <property type="project" value="InterPro"/>
</dbReference>
<gene>
    <name evidence="25" type="ORF">TrCOL_g1572</name>
</gene>
<dbReference type="InterPro" id="IPR050741">
    <property type="entry name" value="Acyl-CoA_dehydrogenase"/>
</dbReference>
<dbReference type="PANTHER" id="PTHR48083">
    <property type="entry name" value="MEDIUM-CHAIN SPECIFIC ACYL-COA DEHYDROGENASE, MITOCHONDRIAL-RELATED"/>
    <property type="match status" value="1"/>
</dbReference>
<evidence type="ECO:0000256" key="11">
    <source>
        <dbReference type="ARBA" id="ARBA00023140"/>
    </source>
</evidence>
<dbReference type="InterPro" id="IPR046373">
    <property type="entry name" value="Acyl-CoA_Oxase/DH_mid-dom_sf"/>
</dbReference>
<dbReference type="Proteomes" id="UP001165065">
    <property type="component" value="Unassembled WGS sequence"/>
</dbReference>
<evidence type="ECO:0000256" key="4">
    <source>
        <dbReference type="ARBA" id="ARBA00005005"/>
    </source>
</evidence>
<evidence type="ECO:0000256" key="10">
    <source>
        <dbReference type="ARBA" id="ARBA00023136"/>
    </source>
</evidence>
<keyword evidence="6" id="KW-0285">Flavoprotein</keyword>
<dbReference type="Gene3D" id="2.40.110.10">
    <property type="entry name" value="Butyryl-CoA Dehydrogenase, subunit A, domain 2"/>
    <property type="match status" value="1"/>
</dbReference>